<dbReference type="Proteomes" id="UP000485569">
    <property type="component" value="Unassembled WGS sequence"/>
</dbReference>
<reference evidence="1" key="1">
    <citation type="submission" date="2017-02" db="EMBL/GenBank/DDBJ databases">
        <title>Delving into the versatile metabolic prowess of the omnipresent phylum Bacteroidetes.</title>
        <authorList>
            <person name="Nobu M.K."/>
            <person name="Mei R."/>
            <person name="Narihiro T."/>
            <person name="Kuroda K."/>
            <person name="Liu W.-T."/>
        </authorList>
    </citation>
    <scope>NUCLEOTIDE SEQUENCE</scope>
    <source>
        <strain evidence="1">ADurb.Bin276</strain>
    </source>
</reference>
<gene>
    <name evidence="1" type="ORF">BWY41_01456</name>
</gene>
<name>A0A1V5SQ93_9BACT</name>
<dbReference type="EMBL" id="MWBQ01000111">
    <property type="protein sequence ID" value="OQA56720.1"/>
    <property type="molecule type" value="Genomic_DNA"/>
</dbReference>
<evidence type="ECO:0000313" key="1">
    <source>
        <dbReference type="EMBL" id="OQA56720.1"/>
    </source>
</evidence>
<organism evidence="1">
    <name type="scientific">Candidatus Atribacter allofermentans</name>
    <dbReference type="NCBI Taxonomy" id="1852833"/>
    <lineage>
        <taxon>Bacteria</taxon>
        <taxon>Pseudomonadati</taxon>
        <taxon>Atribacterota</taxon>
        <taxon>Atribacteria</taxon>
        <taxon>Atribacterales</taxon>
        <taxon>Atribacteraceae</taxon>
        <taxon>Atribacter</taxon>
    </lineage>
</organism>
<sequence length="54" mass="5971">MNKNRISPIHDISFQEGFITNRGKKVWYQIVGAESQGIPLLALHGGPGCPHMII</sequence>
<evidence type="ECO:0008006" key="2">
    <source>
        <dbReference type="Google" id="ProtNLM"/>
    </source>
</evidence>
<proteinExistence type="predicted"/>
<accession>A0A1V5SQ93</accession>
<dbReference type="SUPFAM" id="SSF53474">
    <property type="entry name" value="alpha/beta-Hydrolases"/>
    <property type="match status" value="1"/>
</dbReference>
<protein>
    <recommendedName>
        <fullName evidence="2">Prolyl aminopeptidase</fullName>
    </recommendedName>
</protein>
<dbReference type="InterPro" id="IPR029058">
    <property type="entry name" value="AB_hydrolase_fold"/>
</dbReference>
<comment type="caution">
    <text evidence="1">The sequence shown here is derived from an EMBL/GenBank/DDBJ whole genome shotgun (WGS) entry which is preliminary data.</text>
</comment>
<dbReference type="AlphaFoldDB" id="A0A1V5SQ93"/>
<dbReference type="Gene3D" id="3.40.50.1820">
    <property type="entry name" value="alpha/beta hydrolase"/>
    <property type="match status" value="1"/>
</dbReference>